<organism evidence="1 2">
    <name type="scientific">Rotaria magnacalcarata</name>
    <dbReference type="NCBI Taxonomy" id="392030"/>
    <lineage>
        <taxon>Eukaryota</taxon>
        <taxon>Metazoa</taxon>
        <taxon>Spiralia</taxon>
        <taxon>Gnathifera</taxon>
        <taxon>Rotifera</taxon>
        <taxon>Eurotatoria</taxon>
        <taxon>Bdelloidea</taxon>
        <taxon>Philodinida</taxon>
        <taxon>Philodinidae</taxon>
        <taxon>Rotaria</taxon>
    </lineage>
</organism>
<name>A0A8S3HYM2_9BILA</name>
<accession>A0A8S3HYM2</accession>
<evidence type="ECO:0000313" key="2">
    <source>
        <dbReference type="Proteomes" id="UP000676336"/>
    </source>
</evidence>
<dbReference type="Proteomes" id="UP000676336">
    <property type="component" value="Unassembled WGS sequence"/>
</dbReference>
<protein>
    <submittedName>
        <fullName evidence="1">Uncharacterized protein</fullName>
    </submittedName>
</protein>
<dbReference type="InterPro" id="IPR043472">
    <property type="entry name" value="Macro_dom-like"/>
</dbReference>
<proteinExistence type="predicted"/>
<dbReference type="Gene3D" id="3.40.220.10">
    <property type="entry name" value="Leucine Aminopeptidase, subunit E, domain 1"/>
    <property type="match status" value="1"/>
</dbReference>
<comment type="caution">
    <text evidence="1">The sequence shown here is derived from an EMBL/GenBank/DDBJ whole genome shotgun (WGS) entry which is preliminary data.</text>
</comment>
<feature type="non-terminal residue" evidence="1">
    <location>
        <position position="1"/>
    </location>
</feature>
<dbReference type="AlphaFoldDB" id="A0A8S3HYM2"/>
<dbReference type="EMBL" id="CAJOBI010324229">
    <property type="protein sequence ID" value="CAF5189486.1"/>
    <property type="molecule type" value="Genomic_DNA"/>
</dbReference>
<evidence type="ECO:0000313" key="1">
    <source>
        <dbReference type="EMBL" id="CAF5189486.1"/>
    </source>
</evidence>
<feature type="non-terminal residue" evidence="1">
    <location>
        <position position="97"/>
    </location>
</feature>
<gene>
    <name evidence="1" type="ORF">SMN809_LOCUS71738</name>
</gene>
<sequence length="97" mass="10866">YDLSGMGEGLYKPPSREKYQELYDRTYQKFQAIIASAVANTHGNGQNTYLLLGPIGTGAFANDMKMVAGIFSKILNTQLMDSEQAIRYAFDQVWFVS</sequence>
<reference evidence="1" key="1">
    <citation type="submission" date="2021-02" db="EMBL/GenBank/DDBJ databases">
        <authorList>
            <person name="Nowell W R."/>
        </authorList>
    </citation>
    <scope>NUCLEOTIDE SEQUENCE</scope>
</reference>